<protein>
    <submittedName>
        <fullName evidence="1">Uncharacterized protein</fullName>
    </submittedName>
</protein>
<accession>A0A1R2C309</accession>
<proteinExistence type="predicted"/>
<name>A0A1R2C309_9CILI</name>
<evidence type="ECO:0000313" key="2">
    <source>
        <dbReference type="Proteomes" id="UP000187209"/>
    </source>
</evidence>
<evidence type="ECO:0000313" key="1">
    <source>
        <dbReference type="EMBL" id="OMJ83408.1"/>
    </source>
</evidence>
<keyword evidence="2" id="KW-1185">Reference proteome</keyword>
<sequence>MSKISFQHALSIMRIKFKLEEISQNLSFIYFDYGSFQVKLHFRLETYSNIEFIFLDEKDEKIPAFIWKNITTDLFKVTKNKTIIGKCIETLSNSWNGVRAAEDSLMASINMFNEKLIQAREYYEDFKQNPSNTDLWIEKNFKKNYSPYYSFNMPKYSTFIEMNSEKYMTMFNNEFKKFDSFMLMIITISDTHLKVNYLKNADRNYFNMGDEITIENTELKNTVDDIIRKFELEIDSIRLEEEIKRESTKMSSYHPINEANPNSEFMKK</sequence>
<comment type="caution">
    <text evidence="1">The sequence shown here is derived from an EMBL/GenBank/DDBJ whole genome shotgun (WGS) entry which is preliminary data.</text>
</comment>
<reference evidence="1 2" key="1">
    <citation type="submission" date="2016-11" db="EMBL/GenBank/DDBJ databases">
        <title>The macronuclear genome of Stentor coeruleus: a giant cell with tiny introns.</title>
        <authorList>
            <person name="Slabodnick M."/>
            <person name="Ruby J.G."/>
            <person name="Reiff S.B."/>
            <person name="Swart E.C."/>
            <person name="Gosai S."/>
            <person name="Prabakaran S."/>
            <person name="Witkowska E."/>
            <person name="Larue G.E."/>
            <person name="Fisher S."/>
            <person name="Freeman R.M."/>
            <person name="Gunawardena J."/>
            <person name="Chu W."/>
            <person name="Stover N.A."/>
            <person name="Gregory B.D."/>
            <person name="Nowacki M."/>
            <person name="Derisi J."/>
            <person name="Roy S.W."/>
            <person name="Marshall W.F."/>
            <person name="Sood P."/>
        </authorList>
    </citation>
    <scope>NUCLEOTIDE SEQUENCE [LARGE SCALE GENOMIC DNA]</scope>
    <source>
        <strain evidence="1">WM001</strain>
    </source>
</reference>
<dbReference type="Proteomes" id="UP000187209">
    <property type="component" value="Unassembled WGS sequence"/>
</dbReference>
<dbReference type="EMBL" id="MPUH01000305">
    <property type="protein sequence ID" value="OMJ83408.1"/>
    <property type="molecule type" value="Genomic_DNA"/>
</dbReference>
<gene>
    <name evidence="1" type="ORF">SteCoe_15677</name>
</gene>
<organism evidence="1 2">
    <name type="scientific">Stentor coeruleus</name>
    <dbReference type="NCBI Taxonomy" id="5963"/>
    <lineage>
        <taxon>Eukaryota</taxon>
        <taxon>Sar</taxon>
        <taxon>Alveolata</taxon>
        <taxon>Ciliophora</taxon>
        <taxon>Postciliodesmatophora</taxon>
        <taxon>Heterotrichea</taxon>
        <taxon>Heterotrichida</taxon>
        <taxon>Stentoridae</taxon>
        <taxon>Stentor</taxon>
    </lineage>
</organism>
<dbReference type="AlphaFoldDB" id="A0A1R2C309"/>